<feature type="transmembrane region" description="Helical" evidence="8">
    <location>
        <begin position="282"/>
        <end position="298"/>
    </location>
</feature>
<keyword evidence="2" id="KW-1003">Cell membrane</keyword>
<dbReference type="EMBL" id="CP121196">
    <property type="protein sequence ID" value="XBH16962.1"/>
    <property type="molecule type" value="Genomic_DNA"/>
</dbReference>
<keyword evidence="4 8" id="KW-0812">Transmembrane</keyword>
<name>A0AAU7DHZ7_9BACT</name>
<evidence type="ECO:0000256" key="3">
    <source>
        <dbReference type="ARBA" id="ARBA00022679"/>
    </source>
</evidence>
<evidence type="ECO:0000256" key="5">
    <source>
        <dbReference type="ARBA" id="ARBA00022989"/>
    </source>
</evidence>
<dbReference type="AlphaFoldDB" id="A0AAU7DHZ7"/>
<keyword evidence="3 9" id="KW-0808">Transferase</keyword>
<keyword evidence="5 8" id="KW-1133">Transmembrane helix</keyword>
<comment type="similarity">
    <text evidence="7">Belongs to the glycosyltransferase 87 family.</text>
</comment>
<evidence type="ECO:0000256" key="2">
    <source>
        <dbReference type="ARBA" id="ARBA00022475"/>
    </source>
</evidence>
<dbReference type="GO" id="GO:0016758">
    <property type="term" value="F:hexosyltransferase activity"/>
    <property type="evidence" value="ECO:0007669"/>
    <property type="project" value="InterPro"/>
</dbReference>
<comment type="subcellular location">
    <subcellularLocation>
        <location evidence="1">Cell membrane</location>
        <topology evidence="1">Multi-pass membrane protein</topology>
    </subcellularLocation>
</comment>
<dbReference type="RefSeq" id="WP_348262192.1">
    <property type="nucleotide sequence ID" value="NZ_CP121196.1"/>
</dbReference>
<accession>A0AAU7DHZ7</accession>
<keyword evidence="6 8" id="KW-0472">Membrane</keyword>
<feature type="transmembrane region" description="Helical" evidence="8">
    <location>
        <begin position="343"/>
        <end position="365"/>
    </location>
</feature>
<proteinExistence type="inferred from homology"/>
<feature type="transmembrane region" description="Helical" evidence="8">
    <location>
        <begin position="243"/>
        <end position="270"/>
    </location>
</feature>
<dbReference type="InterPro" id="IPR018584">
    <property type="entry name" value="GT87"/>
</dbReference>
<organism evidence="9">
    <name type="scientific">Telmatobacter sp. DSM 110680</name>
    <dbReference type="NCBI Taxonomy" id="3036704"/>
    <lineage>
        <taxon>Bacteria</taxon>
        <taxon>Pseudomonadati</taxon>
        <taxon>Acidobacteriota</taxon>
        <taxon>Terriglobia</taxon>
        <taxon>Terriglobales</taxon>
        <taxon>Acidobacteriaceae</taxon>
        <taxon>Telmatobacter</taxon>
    </lineage>
</organism>
<dbReference type="GO" id="GO:0005886">
    <property type="term" value="C:plasma membrane"/>
    <property type="evidence" value="ECO:0007669"/>
    <property type="project" value="UniProtKB-SubCell"/>
</dbReference>
<reference evidence="9" key="1">
    <citation type="submission" date="2023-03" db="EMBL/GenBank/DDBJ databases">
        <title>Edaphobacter sp.</title>
        <authorList>
            <person name="Huber K.J."/>
            <person name="Papendorf J."/>
            <person name="Pilke C."/>
            <person name="Bunk B."/>
            <person name="Sproeer C."/>
            <person name="Pester M."/>
        </authorList>
    </citation>
    <scope>NUCLEOTIDE SEQUENCE</scope>
    <source>
        <strain evidence="9">DSM 110680</strain>
    </source>
</reference>
<evidence type="ECO:0000256" key="6">
    <source>
        <dbReference type="ARBA" id="ARBA00023136"/>
    </source>
</evidence>
<evidence type="ECO:0000313" key="9">
    <source>
        <dbReference type="EMBL" id="XBH16962.1"/>
    </source>
</evidence>
<feature type="transmembrane region" description="Helical" evidence="8">
    <location>
        <begin position="169"/>
        <end position="190"/>
    </location>
</feature>
<dbReference type="Pfam" id="PF09594">
    <property type="entry name" value="GT87"/>
    <property type="match status" value="1"/>
</dbReference>
<dbReference type="EC" id="2.4.-.-" evidence="9"/>
<keyword evidence="9" id="KW-0328">Glycosyltransferase</keyword>
<feature type="transmembrane region" description="Helical" evidence="8">
    <location>
        <begin position="196"/>
        <end position="222"/>
    </location>
</feature>
<evidence type="ECO:0000256" key="8">
    <source>
        <dbReference type="SAM" id="Phobius"/>
    </source>
</evidence>
<feature type="transmembrane region" description="Helical" evidence="8">
    <location>
        <begin position="319"/>
        <end position="337"/>
    </location>
</feature>
<gene>
    <name evidence="9" type="ORF">P8935_20605</name>
</gene>
<sequence>MQFRKTLTVLLVAFVCLILFAAALMAAYALPVQDFAQYWAAARLFTHDPYSVPQTQALEKASGLVAAPLVVKNPPWAIVLMLPLGALGYHSAFAIWTVISVCIVAACSKAVWNQIGSGPSLAPALLSMVFGPTIVLLMLGQFTVLVLLGAVLFCALLRKRRDWLAGASLLLVLGKPHIALLFLIAAALWTLFYRRWIVLISGTLALTSASIAAIIINPHIFAQFWRRTILVVNETESYPNFGGMLYAVSGMHALALLPQLAGLIWLAFYWLKNRSTWDWEKHGAIVLLCSVACSYYSYPYDEILALPALIFAFAKGERRVFLAVFALTNLGYGLYISNVTGHFGFGYMFLWWTATGWLFACCLALRRVGAEPSFSD</sequence>
<protein>
    <submittedName>
        <fullName evidence="9">Glycosyltransferase family 87 protein</fullName>
        <ecNumber evidence="9">2.4.-.-</ecNumber>
    </submittedName>
</protein>
<evidence type="ECO:0000256" key="4">
    <source>
        <dbReference type="ARBA" id="ARBA00022692"/>
    </source>
</evidence>
<evidence type="ECO:0000256" key="1">
    <source>
        <dbReference type="ARBA" id="ARBA00004651"/>
    </source>
</evidence>
<feature type="transmembrane region" description="Helical" evidence="8">
    <location>
        <begin position="124"/>
        <end position="157"/>
    </location>
</feature>
<evidence type="ECO:0000256" key="7">
    <source>
        <dbReference type="ARBA" id="ARBA00024033"/>
    </source>
</evidence>